<evidence type="ECO:0000313" key="1">
    <source>
        <dbReference type="EMBL" id="MCD9096806.1"/>
    </source>
</evidence>
<sequence length="507" mass="56871">MKQWLDTWDAAEWAPDEGLPEPPREFYVGSISIRMLRELAGVSRRQISERKSASDTPGYQRAHEVERSNKIARYISYGYPLSTSAGLRPEDHADLIHPGWLPSSIIVNIISPGEKRRRAGKSVKLAENDAISVQSKAGLSYLEIPEVGSSGLEPLEIIDGQHRIFSVDSLDDVDENYEVPVVFFNGLTQAWQAYLFWVINVEPKKINPSLAFDLYPELRSQSWLERGEGIKIYQEHRAQEITEALWRSESSVWRDRIELFGGRVEGHVSNAAFIRTLMATFVRRWGADHRIGGLFGSVDREGKERVLRWNRAQQIAFLITIWNEVAIAVKTSRDAWAIACRDSYGGLSVEQKRKINPHDLDAAFAGPYTLLGTDQGVRAVCYVFNAFFQASYSEVGLEEWESDNEAGNATSDVDVEACIKSLRSQKSIFSFVSSLASSLVQSGFDWRTSAEPGLKMGSQESALRQASYRGSSGYKLLQDNLIRHLKSAKNNLVRNSANDVAEMVGVK</sequence>
<name>A0ABS8UDI5_9GAMM</name>
<protein>
    <submittedName>
        <fullName evidence="1">DGQHR domain-containing protein</fullName>
    </submittedName>
</protein>
<dbReference type="CDD" id="cd16413">
    <property type="entry name" value="DGQHR_domain"/>
    <property type="match status" value="1"/>
</dbReference>
<dbReference type="Proteomes" id="UP001430360">
    <property type="component" value="Unassembled WGS sequence"/>
</dbReference>
<evidence type="ECO:0000313" key="2">
    <source>
        <dbReference type="Proteomes" id="UP001430360"/>
    </source>
</evidence>
<keyword evidence="2" id="KW-1185">Reference proteome</keyword>
<accession>A0ABS8UDI5</accession>
<dbReference type="EMBL" id="JAJQKU010000002">
    <property type="protein sequence ID" value="MCD9096806.1"/>
    <property type="molecule type" value="Genomic_DNA"/>
</dbReference>
<comment type="caution">
    <text evidence="1">The sequence shown here is derived from an EMBL/GenBank/DDBJ whole genome shotgun (WGS) entry which is preliminary data.</text>
</comment>
<proteinExistence type="predicted"/>
<gene>
    <name evidence="1" type="ORF">LTT95_07600</name>
</gene>
<organism evidence="1 2">
    <name type="scientific">Luteimonas fraxinea</name>
    <dbReference type="NCBI Taxonomy" id="2901869"/>
    <lineage>
        <taxon>Bacteria</taxon>
        <taxon>Pseudomonadati</taxon>
        <taxon>Pseudomonadota</taxon>
        <taxon>Gammaproteobacteria</taxon>
        <taxon>Lysobacterales</taxon>
        <taxon>Lysobacteraceae</taxon>
        <taxon>Luteimonas</taxon>
    </lineage>
</organism>
<reference evidence="1" key="1">
    <citation type="submission" date="2021-12" db="EMBL/GenBank/DDBJ databases">
        <authorList>
            <person name="Ulrich A."/>
        </authorList>
    </citation>
    <scope>NUCLEOTIDE SEQUENCE</scope>
    <source>
        <strain evidence="1">A1P009</strain>
    </source>
</reference>
<reference evidence="1" key="2">
    <citation type="journal article" date="2022" name="Syst. Appl. Microbiol.">
        <title>Physiological and genomic characterisation of Luteimonas fraxinea sp. nov., a bacterial species associated with trees tolerant to ash dieback.</title>
        <authorList>
            <person name="Ulrich K."/>
            <person name="Becker R."/>
            <person name="Behrendt U."/>
            <person name="Kube M."/>
            <person name="Schneck V."/>
            <person name="Ulrich A."/>
        </authorList>
    </citation>
    <scope>NUCLEOTIDE SEQUENCE</scope>
    <source>
        <strain evidence="1">A1P009</strain>
    </source>
</reference>